<feature type="region of interest" description="Disordered" evidence="1">
    <location>
        <begin position="420"/>
        <end position="440"/>
    </location>
</feature>
<keyword evidence="5" id="KW-1185">Reference proteome</keyword>
<proteinExistence type="predicted"/>
<name>A0A7Z0J4L8_9MICO</name>
<keyword evidence="2" id="KW-0472">Membrane</keyword>
<feature type="transmembrane region" description="Helical" evidence="2">
    <location>
        <begin position="35"/>
        <end position="55"/>
    </location>
</feature>
<dbReference type="InterPro" id="IPR011089">
    <property type="entry name" value="GmrSD_C"/>
</dbReference>
<dbReference type="EMBL" id="JACCFM010000001">
    <property type="protein sequence ID" value="NYJ18216.1"/>
    <property type="molecule type" value="Genomic_DNA"/>
</dbReference>
<keyword evidence="2" id="KW-1133">Transmembrane helix</keyword>
<feature type="compositionally biased region" description="Low complexity" evidence="1">
    <location>
        <begin position="8"/>
        <end position="20"/>
    </location>
</feature>
<evidence type="ECO:0000313" key="4">
    <source>
        <dbReference type="EMBL" id="NYJ18216.1"/>
    </source>
</evidence>
<feature type="region of interest" description="Disordered" evidence="1">
    <location>
        <begin position="118"/>
        <end position="166"/>
    </location>
</feature>
<feature type="compositionally biased region" description="Low complexity" evidence="1">
    <location>
        <begin position="139"/>
        <end position="166"/>
    </location>
</feature>
<accession>A0A7Z0J4L8</accession>
<dbReference type="RefSeq" id="WP_179577151.1">
    <property type="nucleotide sequence ID" value="NZ_JACCFM010000001.1"/>
</dbReference>
<feature type="transmembrane region" description="Helical" evidence="2">
    <location>
        <begin position="93"/>
        <end position="112"/>
    </location>
</feature>
<sequence length="440" mass="44079">MPRPAPPASASASASASAQPPSAPRRPLSQRTPRPLRSTWIVGAIVLLVLVIAVASAGLPALLIMAGLATLLTAGYALITGRASWAHVPSRKVAAAAVAVSLVAMGMGASLAPVTGGSGSSAQGAVTSPGALAPPVTRTPTRSAKPSATPTATPSTAPAESQVASVSSAAESSTALTQLATLPIKGKAPKTGYDRTGMFGTAWLDVDKNGCDTRNDILARDLGDTTHSGPCRILTGTLTDPYTGSVISFVRGNATSTKVQIDHVVALQNAWVTGAQQLSQAQRVALANDPRNLLAVDGPTNSAKGAGDAATWLPPQKSYRCTYVARQIEVKTAYGLWVAPAEHTAMTRVLASCGGVATTGSPTPPPAAPEPVGVPAPLPAPAPAPAPDPAPAPAPPAAAEPVHPGAFCSTPGVTGVAANGRSYTCGGKGADTKGKYHWNS</sequence>
<dbReference type="AlphaFoldDB" id="A0A7Z0J4L8"/>
<evidence type="ECO:0000313" key="5">
    <source>
        <dbReference type="Proteomes" id="UP000537260"/>
    </source>
</evidence>
<dbReference type="Proteomes" id="UP000537260">
    <property type="component" value="Unassembled WGS sequence"/>
</dbReference>
<reference evidence="4 5" key="1">
    <citation type="submission" date="2020-07" db="EMBL/GenBank/DDBJ databases">
        <title>Sequencing the genomes of 1000 actinobacteria strains.</title>
        <authorList>
            <person name="Klenk H.-P."/>
        </authorList>
    </citation>
    <scope>NUCLEOTIDE SEQUENCE [LARGE SCALE GENOMIC DNA]</scope>
    <source>
        <strain evidence="4 5">LI1</strain>
    </source>
</reference>
<protein>
    <recommendedName>
        <fullName evidence="3">GmrSD restriction endonucleases C-terminal domain-containing protein</fullName>
    </recommendedName>
</protein>
<evidence type="ECO:0000256" key="2">
    <source>
        <dbReference type="SAM" id="Phobius"/>
    </source>
</evidence>
<comment type="caution">
    <text evidence="4">The sequence shown here is derived from an EMBL/GenBank/DDBJ whole genome shotgun (WGS) entry which is preliminary data.</text>
</comment>
<feature type="region of interest" description="Disordered" evidence="1">
    <location>
        <begin position="1"/>
        <end position="32"/>
    </location>
</feature>
<dbReference type="PANTHER" id="PTHR24094:SF15">
    <property type="entry name" value="AMP-DEPENDENT SYNTHETASE_LIGASE DOMAIN-CONTAINING PROTEIN-RELATED"/>
    <property type="match status" value="1"/>
</dbReference>
<feature type="compositionally biased region" description="Pro residues" evidence="1">
    <location>
        <begin position="362"/>
        <end position="398"/>
    </location>
</feature>
<feature type="region of interest" description="Disordered" evidence="1">
    <location>
        <begin position="357"/>
        <end position="399"/>
    </location>
</feature>
<evidence type="ECO:0000259" key="3">
    <source>
        <dbReference type="Pfam" id="PF07510"/>
    </source>
</evidence>
<organism evidence="4 5">
    <name type="scientific">Glaciibacter psychrotolerans</name>
    <dbReference type="NCBI Taxonomy" id="670054"/>
    <lineage>
        <taxon>Bacteria</taxon>
        <taxon>Bacillati</taxon>
        <taxon>Actinomycetota</taxon>
        <taxon>Actinomycetes</taxon>
        <taxon>Micrococcales</taxon>
        <taxon>Microbacteriaceae</taxon>
        <taxon>Glaciibacter</taxon>
    </lineage>
</organism>
<feature type="domain" description="GmrSD restriction endonucleases C-terminal" evidence="3">
    <location>
        <begin position="213"/>
        <end position="349"/>
    </location>
</feature>
<dbReference type="Pfam" id="PF07510">
    <property type="entry name" value="GmrSD_C"/>
    <property type="match status" value="1"/>
</dbReference>
<gene>
    <name evidence="4" type="ORF">HNR05_000007</name>
</gene>
<keyword evidence="2" id="KW-0812">Transmembrane</keyword>
<dbReference type="PANTHER" id="PTHR24094">
    <property type="entry name" value="SECRETED PROTEIN"/>
    <property type="match status" value="1"/>
</dbReference>
<evidence type="ECO:0000256" key="1">
    <source>
        <dbReference type="SAM" id="MobiDB-lite"/>
    </source>
</evidence>
<feature type="transmembrane region" description="Helical" evidence="2">
    <location>
        <begin position="61"/>
        <end position="81"/>
    </location>
</feature>